<reference evidence="2 3" key="1">
    <citation type="journal article" date="2014" name="Agronomy (Basel)">
        <title>A Draft Genome Sequence for Ensete ventricosum, the Drought-Tolerant Tree Against Hunger.</title>
        <authorList>
            <person name="Harrison J."/>
            <person name="Moore K.A."/>
            <person name="Paszkiewicz K."/>
            <person name="Jones T."/>
            <person name="Grant M."/>
            <person name="Ambacheew D."/>
            <person name="Muzemil S."/>
            <person name="Studholme D.J."/>
        </authorList>
    </citation>
    <scope>NUCLEOTIDE SEQUENCE [LARGE SCALE GENOMIC DNA]</scope>
</reference>
<gene>
    <name evidence="2" type="ORF">B296_00028415</name>
</gene>
<evidence type="ECO:0000256" key="1">
    <source>
        <dbReference type="SAM" id="MobiDB-lite"/>
    </source>
</evidence>
<dbReference type="Proteomes" id="UP000287651">
    <property type="component" value="Unassembled WGS sequence"/>
</dbReference>
<feature type="region of interest" description="Disordered" evidence="1">
    <location>
        <begin position="19"/>
        <end position="52"/>
    </location>
</feature>
<feature type="compositionally biased region" description="Basic and acidic residues" evidence="1">
    <location>
        <begin position="87"/>
        <end position="97"/>
    </location>
</feature>
<organism evidence="2 3">
    <name type="scientific">Ensete ventricosum</name>
    <name type="common">Abyssinian banana</name>
    <name type="synonym">Musa ensete</name>
    <dbReference type="NCBI Taxonomy" id="4639"/>
    <lineage>
        <taxon>Eukaryota</taxon>
        <taxon>Viridiplantae</taxon>
        <taxon>Streptophyta</taxon>
        <taxon>Embryophyta</taxon>
        <taxon>Tracheophyta</taxon>
        <taxon>Spermatophyta</taxon>
        <taxon>Magnoliopsida</taxon>
        <taxon>Liliopsida</taxon>
        <taxon>Zingiberales</taxon>
        <taxon>Musaceae</taxon>
        <taxon>Ensete</taxon>
    </lineage>
</organism>
<evidence type="ECO:0000313" key="2">
    <source>
        <dbReference type="EMBL" id="RRT73249.1"/>
    </source>
</evidence>
<evidence type="ECO:0000313" key="3">
    <source>
        <dbReference type="Proteomes" id="UP000287651"/>
    </source>
</evidence>
<dbReference type="EMBL" id="AMZH03003150">
    <property type="protein sequence ID" value="RRT73249.1"/>
    <property type="molecule type" value="Genomic_DNA"/>
</dbReference>
<sequence>MLLTESRSCLLRATTATAAVVAESSDSSDDSGEQRQQQWQRRATTVPTTPGLERARMRRLFEAHRVDIERGAWASLRLARAPFEITGWEKKSPREASTRSLHAQRSPHEEKKHRSPKILPAKHQEASR</sequence>
<feature type="region of interest" description="Disordered" evidence="1">
    <location>
        <begin position="84"/>
        <end position="128"/>
    </location>
</feature>
<dbReference type="AlphaFoldDB" id="A0A427AAL5"/>
<comment type="caution">
    <text evidence="2">The sequence shown here is derived from an EMBL/GenBank/DDBJ whole genome shotgun (WGS) entry which is preliminary data.</text>
</comment>
<proteinExistence type="predicted"/>
<protein>
    <submittedName>
        <fullName evidence="2">Uncharacterized protein</fullName>
    </submittedName>
</protein>
<name>A0A427AAL5_ENSVE</name>
<accession>A0A427AAL5</accession>